<proteinExistence type="predicted"/>
<comment type="caution">
    <text evidence="3">The sequence shown here is derived from an EMBL/GenBank/DDBJ whole genome shotgun (WGS) entry which is preliminary data.</text>
</comment>
<feature type="signal peptide" evidence="2">
    <location>
        <begin position="1"/>
        <end position="21"/>
    </location>
</feature>
<dbReference type="AlphaFoldDB" id="A0A7W9B133"/>
<dbReference type="RefSeq" id="WP_183657444.1">
    <property type="nucleotide sequence ID" value="NZ_JACIJG010000026.1"/>
</dbReference>
<evidence type="ECO:0000313" key="4">
    <source>
        <dbReference type="Proteomes" id="UP000555546"/>
    </source>
</evidence>
<sequence length="134" mass="14489">MTKTRFRLLILFYIASLAAVAVDAQYFPAQVSEELSAAYAREVVQPLVFSPAVFVTLSAIALLAIVVPPVALFFFRKWGRWFGLCATVAMLVAVPFLGPSLTSGFGTAVSQLSAMLWGSILTLAYFSPVSSDFL</sequence>
<protein>
    <submittedName>
        <fullName evidence="3">Uncharacterized protein</fullName>
    </submittedName>
</protein>
<feature type="transmembrane region" description="Helical" evidence="1">
    <location>
        <begin position="81"/>
        <end position="98"/>
    </location>
</feature>
<feature type="transmembrane region" description="Helical" evidence="1">
    <location>
        <begin position="104"/>
        <end position="126"/>
    </location>
</feature>
<feature type="transmembrane region" description="Helical" evidence="1">
    <location>
        <begin position="48"/>
        <end position="74"/>
    </location>
</feature>
<keyword evidence="2" id="KW-0732">Signal</keyword>
<reference evidence="3 4" key="1">
    <citation type="submission" date="2020-08" db="EMBL/GenBank/DDBJ databases">
        <title>Genomic Encyclopedia of Type Strains, Phase IV (KMG-IV): sequencing the most valuable type-strain genomes for metagenomic binning, comparative biology and taxonomic classification.</title>
        <authorList>
            <person name="Goeker M."/>
        </authorList>
    </citation>
    <scope>NUCLEOTIDE SEQUENCE [LARGE SCALE GENOMIC DNA]</scope>
    <source>
        <strain evidence="3 4">DSM 26944</strain>
    </source>
</reference>
<organism evidence="3 4">
    <name type="scientific">Brucella daejeonensis</name>
    <dbReference type="NCBI Taxonomy" id="659015"/>
    <lineage>
        <taxon>Bacteria</taxon>
        <taxon>Pseudomonadati</taxon>
        <taxon>Pseudomonadota</taxon>
        <taxon>Alphaproteobacteria</taxon>
        <taxon>Hyphomicrobiales</taxon>
        <taxon>Brucellaceae</taxon>
        <taxon>Brucella/Ochrobactrum group</taxon>
        <taxon>Brucella</taxon>
    </lineage>
</organism>
<keyword evidence="1" id="KW-1133">Transmembrane helix</keyword>
<gene>
    <name evidence="3" type="ORF">FHS76_004185</name>
</gene>
<feature type="chain" id="PRO_5031082220" evidence="2">
    <location>
        <begin position="22"/>
        <end position="134"/>
    </location>
</feature>
<keyword evidence="4" id="KW-1185">Reference proteome</keyword>
<accession>A0A7W9B133</accession>
<name>A0A7W9B133_9HYPH</name>
<keyword evidence="1" id="KW-0812">Transmembrane</keyword>
<keyword evidence="1" id="KW-0472">Membrane</keyword>
<evidence type="ECO:0000256" key="1">
    <source>
        <dbReference type="SAM" id="Phobius"/>
    </source>
</evidence>
<evidence type="ECO:0000313" key="3">
    <source>
        <dbReference type="EMBL" id="MBB5704268.1"/>
    </source>
</evidence>
<dbReference type="EMBL" id="JACIJG010000026">
    <property type="protein sequence ID" value="MBB5704268.1"/>
    <property type="molecule type" value="Genomic_DNA"/>
</dbReference>
<dbReference type="Proteomes" id="UP000555546">
    <property type="component" value="Unassembled WGS sequence"/>
</dbReference>
<evidence type="ECO:0000256" key="2">
    <source>
        <dbReference type="SAM" id="SignalP"/>
    </source>
</evidence>